<dbReference type="InterPro" id="IPR025164">
    <property type="entry name" value="Toastrack_DUF4097"/>
</dbReference>
<organism evidence="4 5">
    <name type="scientific">Staphylococcus simiae CCM 7213 = CCUG 51256</name>
    <dbReference type="NCBI Taxonomy" id="911238"/>
    <lineage>
        <taxon>Bacteria</taxon>
        <taxon>Bacillati</taxon>
        <taxon>Bacillota</taxon>
        <taxon>Bacilli</taxon>
        <taxon>Bacillales</taxon>
        <taxon>Staphylococcaceae</taxon>
        <taxon>Staphylococcus</taxon>
    </lineage>
</organism>
<keyword evidence="5" id="KW-1185">Reference proteome</keyword>
<feature type="transmembrane region" description="Helical" evidence="2">
    <location>
        <begin position="6"/>
        <end position="25"/>
    </location>
</feature>
<feature type="region of interest" description="Disordered" evidence="1">
    <location>
        <begin position="141"/>
        <end position="161"/>
    </location>
</feature>
<comment type="caution">
    <text evidence="4">The sequence shown here is derived from an EMBL/GenBank/DDBJ whole genome shotgun (WGS) entry which is preliminary data.</text>
</comment>
<dbReference type="OrthoDB" id="2403927at2"/>
<keyword evidence="2" id="KW-0472">Membrane</keyword>
<reference evidence="4 5" key="1">
    <citation type="journal article" date="2012" name="BMC Genomics">
        <title>Comparative genomic analysis of the genus Staphylococcus including Staphylococcus aureus and its newly described sister species Staphylococcus simiae.</title>
        <authorList>
            <person name="Suzuki H."/>
            <person name="Lefebure T."/>
            <person name="Pavinski Bitar P."/>
            <person name="Stanhope M.J."/>
        </authorList>
    </citation>
    <scope>NUCLEOTIDE SEQUENCE [LARGE SCALE GENOMIC DNA]</scope>
    <source>
        <strain evidence="4 5">CCM 7213</strain>
    </source>
</reference>
<evidence type="ECO:0000256" key="2">
    <source>
        <dbReference type="SAM" id="Phobius"/>
    </source>
</evidence>
<dbReference type="Pfam" id="PF13349">
    <property type="entry name" value="DUF4097"/>
    <property type="match status" value="1"/>
</dbReference>
<dbReference type="EMBL" id="AEUN01000507">
    <property type="protein sequence ID" value="EHJ07043.1"/>
    <property type="molecule type" value="Genomic_DNA"/>
</dbReference>
<dbReference type="Proteomes" id="UP000005413">
    <property type="component" value="Unassembled WGS sequence"/>
</dbReference>
<dbReference type="AlphaFoldDB" id="G5JLA5"/>
<sequence>MKRIYIWLTIIGALFVVICGIGVMVEGKKAMSENEQQQKHFKVTYQQKIDTLDIDSDSRNIEIRKGSTFSIENIAVENNVSSKVSNGKWIVKNHTKKPVINFRPFNFNDKVIITIPGTELKQLTIHANSQQLKIDGINSKETNINSDSSQTNIDNSTLGDTKLTNDSGQMTVHHLKSHKLNVVNDSGQTELTKLKVNQPIQVNNDSGAVSIQFANKPHNSKLTIDNDAGNVDVAKNIFPQHKLGQGKYAIDIINDSGTVEIK</sequence>
<dbReference type="RefSeq" id="WP_002464955.1">
    <property type="nucleotide sequence ID" value="NZ_AEUN01000507.1"/>
</dbReference>
<dbReference type="PATRIC" id="fig|911238.3.peg.2010"/>
<evidence type="ECO:0000313" key="5">
    <source>
        <dbReference type="Proteomes" id="UP000005413"/>
    </source>
</evidence>
<accession>G5JLA5</accession>
<proteinExistence type="predicted"/>
<protein>
    <recommendedName>
        <fullName evidence="3">DUF4097 domain-containing protein</fullName>
    </recommendedName>
</protein>
<evidence type="ECO:0000256" key="1">
    <source>
        <dbReference type="SAM" id="MobiDB-lite"/>
    </source>
</evidence>
<name>G5JLA5_9STAP</name>
<evidence type="ECO:0000259" key="3">
    <source>
        <dbReference type="Pfam" id="PF13349"/>
    </source>
</evidence>
<evidence type="ECO:0000313" key="4">
    <source>
        <dbReference type="EMBL" id="EHJ07043.1"/>
    </source>
</evidence>
<keyword evidence="2" id="KW-0812">Transmembrane</keyword>
<gene>
    <name evidence="4" type="ORF">SS7213T_11360</name>
</gene>
<keyword evidence="2" id="KW-1133">Transmembrane helix</keyword>
<feature type="domain" description="DUF4097" evidence="3">
    <location>
        <begin position="49"/>
        <end position="234"/>
    </location>
</feature>